<dbReference type="EMBL" id="CAJEWN010000389">
    <property type="protein sequence ID" value="CAD2181070.1"/>
    <property type="molecule type" value="Genomic_DNA"/>
</dbReference>
<dbReference type="GO" id="GO:0007271">
    <property type="term" value="P:synaptic transmission, cholinergic"/>
    <property type="evidence" value="ECO:0007669"/>
    <property type="project" value="TreeGrafter"/>
</dbReference>
<dbReference type="InterPro" id="IPR019568">
    <property type="entry name" value="Rapsyn_myristoylation/link_N"/>
</dbReference>
<evidence type="ECO:0000256" key="5">
    <source>
        <dbReference type="SAM" id="Coils"/>
    </source>
</evidence>
<dbReference type="SMART" id="SM00184">
    <property type="entry name" value="RING"/>
    <property type="match status" value="1"/>
</dbReference>
<dbReference type="SMART" id="SM00028">
    <property type="entry name" value="TPR"/>
    <property type="match status" value="4"/>
</dbReference>
<dbReference type="OrthoDB" id="10040854at2759"/>
<dbReference type="GO" id="GO:0008270">
    <property type="term" value="F:zinc ion binding"/>
    <property type="evidence" value="ECO:0007669"/>
    <property type="project" value="UniProtKB-KW"/>
</dbReference>
<feature type="compositionally biased region" description="Acidic residues" evidence="6">
    <location>
        <begin position="659"/>
        <end position="673"/>
    </location>
</feature>
<keyword evidence="3" id="KW-0862">Zinc</keyword>
<evidence type="ECO:0000256" key="3">
    <source>
        <dbReference type="ARBA" id="ARBA00022833"/>
    </source>
</evidence>
<evidence type="ECO:0000313" key="8">
    <source>
        <dbReference type="EMBL" id="CAD2181070.1"/>
    </source>
</evidence>
<dbReference type="PANTHER" id="PTHR46574">
    <property type="entry name" value="43 KDA RECEPTOR-ASSOCIATED PROTEIN OF THE SYNAPSE"/>
    <property type="match status" value="1"/>
</dbReference>
<dbReference type="GO" id="GO:0005886">
    <property type="term" value="C:plasma membrane"/>
    <property type="evidence" value="ECO:0007669"/>
    <property type="project" value="TreeGrafter"/>
</dbReference>
<dbReference type="InterPro" id="IPR001841">
    <property type="entry name" value="Znf_RING"/>
</dbReference>
<dbReference type="InterPro" id="IPR019734">
    <property type="entry name" value="TPR_rpt"/>
</dbReference>
<comment type="caution">
    <text evidence="8">The sequence shown here is derived from an EMBL/GenBank/DDBJ whole genome shotgun (WGS) entry which is preliminary data.</text>
</comment>
<dbReference type="InterPro" id="IPR001965">
    <property type="entry name" value="Znf_PHD"/>
</dbReference>
<accession>A0A6V7W1Q3</accession>
<dbReference type="SUPFAM" id="SSF48452">
    <property type="entry name" value="TPR-like"/>
    <property type="match status" value="2"/>
</dbReference>
<sequence>MAKLARVRKLPTTATAAERLHKRPRRKDHRHQLILKRMGNALNIRARRARSQMRMGIKLYQQQNPQQAIRHWRAARRKLKTAEDKFLTSGYIVQAYCDSGDYDQMLQAAKEQVELANNQNDDLMRSEALLNLARANERLAEYEKAIDFAEQSLALPGIDKRSPGYAHLVIAMARMGISGLQQSLEHFELSMKIAIETGDKLLELQISLGLGALFTLLRDLNKALIFLQNALGIMHGIEANHVHAKYRSAILYQLSVILRLKGRLSEARQVCEESIHLAKQVGNKPTFARALASLADIFCEIGETEARETVTKSWARYEQAFRLLRKINDRSGQIIVLASMARSASENKGVHYAGRCECQAIQLNRKCLELATLIGSKHAMMECHSRLYDLYSQLSDEENSTESNRQQRHLIQQMELFCNFCGQRYGEIEESLQALNCSHIFHEKCLQKYLLTNGDGPYSCPKCRMGTSLLENISLSSSTAQTPVDTSEFICSNIPSTSTAFLKSSTTTTKNPTPLIFCERNFEENPYCWSSPTNVCIENPKCQIDLSTSTNCSFTVPTVIKQQELQNKCKDISSRRKSAPVDLVVNIVDNTERQGEKMKDIQSFPRRKSEQNVKQLRIKEENKLTENNILTPKIQKTTNGGRSKRILKKGGKIAISPVVEEDEEEEKEEEEEMKETQRMNSGRGVTEL</sequence>
<dbReference type="GO" id="GO:0033130">
    <property type="term" value="F:acetylcholine receptor binding"/>
    <property type="evidence" value="ECO:0007669"/>
    <property type="project" value="InterPro"/>
</dbReference>
<dbReference type="GO" id="GO:0031594">
    <property type="term" value="C:neuromuscular junction"/>
    <property type="evidence" value="ECO:0007669"/>
    <property type="project" value="TreeGrafter"/>
</dbReference>
<dbReference type="Gene3D" id="1.25.40.10">
    <property type="entry name" value="Tetratricopeptide repeat domain"/>
    <property type="match status" value="3"/>
</dbReference>
<dbReference type="CDD" id="cd16478">
    <property type="entry name" value="RING-H2_Rapsyn"/>
    <property type="match status" value="1"/>
</dbReference>
<keyword evidence="1" id="KW-0479">Metal-binding</keyword>
<dbReference type="PANTHER" id="PTHR46574:SF1">
    <property type="entry name" value="43 KDA RECEPTOR-ASSOCIATED PROTEIN OF THE SYNAPSE"/>
    <property type="match status" value="1"/>
</dbReference>
<evidence type="ECO:0000313" key="9">
    <source>
        <dbReference type="Proteomes" id="UP000580250"/>
    </source>
</evidence>
<dbReference type="GO" id="GO:1900075">
    <property type="term" value="P:positive regulation of neuromuscular synaptic transmission"/>
    <property type="evidence" value="ECO:0007669"/>
    <property type="project" value="TreeGrafter"/>
</dbReference>
<dbReference type="InterPro" id="IPR011990">
    <property type="entry name" value="TPR-like_helical_dom_sf"/>
</dbReference>
<feature type="domain" description="RING-type" evidence="7">
    <location>
        <begin position="418"/>
        <end position="464"/>
    </location>
</feature>
<evidence type="ECO:0000259" key="7">
    <source>
        <dbReference type="PROSITE" id="PS50089"/>
    </source>
</evidence>
<name>A0A6V7W1Q3_MELEN</name>
<evidence type="ECO:0000256" key="2">
    <source>
        <dbReference type="ARBA" id="ARBA00022771"/>
    </source>
</evidence>
<dbReference type="Proteomes" id="UP000580250">
    <property type="component" value="Unassembled WGS sequence"/>
</dbReference>
<keyword evidence="5" id="KW-0175">Coiled coil</keyword>
<dbReference type="SUPFAM" id="SSF57850">
    <property type="entry name" value="RING/U-box"/>
    <property type="match status" value="1"/>
</dbReference>
<evidence type="ECO:0000256" key="4">
    <source>
        <dbReference type="PROSITE-ProRule" id="PRU00175"/>
    </source>
</evidence>
<evidence type="ECO:0000256" key="1">
    <source>
        <dbReference type="ARBA" id="ARBA00022723"/>
    </source>
</evidence>
<dbReference type="InterPro" id="IPR013083">
    <property type="entry name" value="Znf_RING/FYVE/PHD"/>
</dbReference>
<dbReference type="Pfam" id="PF13639">
    <property type="entry name" value="zf-RING_2"/>
    <property type="match status" value="1"/>
</dbReference>
<dbReference type="GO" id="GO:0005737">
    <property type="term" value="C:cytoplasm"/>
    <property type="evidence" value="ECO:0007669"/>
    <property type="project" value="UniProtKB-ARBA"/>
</dbReference>
<dbReference type="GO" id="GO:0043495">
    <property type="term" value="F:protein-membrane adaptor activity"/>
    <property type="evidence" value="ECO:0007669"/>
    <property type="project" value="InterPro"/>
</dbReference>
<dbReference type="Gene3D" id="3.30.40.10">
    <property type="entry name" value="Zinc/RING finger domain, C3HC4 (zinc finger)"/>
    <property type="match status" value="1"/>
</dbReference>
<protein>
    <recommendedName>
        <fullName evidence="7">RING-type domain-containing protein</fullName>
    </recommendedName>
</protein>
<reference evidence="8 9" key="1">
    <citation type="submission" date="2020-08" db="EMBL/GenBank/DDBJ databases">
        <authorList>
            <person name="Koutsovoulos G."/>
            <person name="Danchin GJ E."/>
        </authorList>
    </citation>
    <scope>NUCLEOTIDE SEQUENCE [LARGE SCALE GENOMIC DNA]</scope>
</reference>
<dbReference type="AlphaFoldDB" id="A0A6V7W1Q3"/>
<dbReference type="Pfam" id="PF13176">
    <property type="entry name" value="TPR_7"/>
    <property type="match status" value="1"/>
</dbReference>
<dbReference type="SMART" id="SM00249">
    <property type="entry name" value="PHD"/>
    <property type="match status" value="1"/>
</dbReference>
<organism evidence="8 9">
    <name type="scientific">Meloidogyne enterolobii</name>
    <name type="common">Root-knot nematode worm</name>
    <name type="synonym">Meloidogyne mayaguensis</name>
    <dbReference type="NCBI Taxonomy" id="390850"/>
    <lineage>
        <taxon>Eukaryota</taxon>
        <taxon>Metazoa</taxon>
        <taxon>Ecdysozoa</taxon>
        <taxon>Nematoda</taxon>
        <taxon>Chromadorea</taxon>
        <taxon>Rhabditida</taxon>
        <taxon>Tylenchina</taxon>
        <taxon>Tylenchomorpha</taxon>
        <taxon>Tylenchoidea</taxon>
        <taxon>Meloidogynidae</taxon>
        <taxon>Meloidogyninae</taxon>
        <taxon>Meloidogyne</taxon>
    </lineage>
</organism>
<dbReference type="Pfam" id="PF10579">
    <property type="entry name" value="Rapsyn_N"/>
    <property type="match status" value="1"/>
</dbReference>
<dbReference type="PROSITE" id="PS50089">
    <property type="entry name" value="ZF_RING_2"/>
    <property type="match status" value="1"/>
</dbReference>
<dbReference type="InterPro" id="IPR052480">
    <property type="entry name" value="RAPsyn"/>
</dbReference>
<evidence type="ECO:0000256" key="6">
    <source>
        <dbReference type="SAM" id="MobiDB-lite"/>
    </source>
</evidence>
<feature type="region of interest" description="Disordered" evidence="6">
    <location>
        <begin position="657"/>
        <end position="688"/>
    </location>
</feature>
<feature type="coiled-coil region" evidence="5">
    <location>
        <begin position="106"/>
        <end position="152"/>
    </location>
</feature>
<proteinExistence type="predicted"/>
<gene>
    <name evidence="8" type="ORF">MENT_LOCUS33195</name>
</gene>
<keyword evidence="2 4" id="KW-0863">Zinc-finger</keyword>